<proteinExistence type="predicted"/>
<dbReference type="AlphaFoldDB" id="A5D4Y8"/>
<sequence length="104" mass="11640">MNVRKEDLTGSVMEDMADGMMDGHNPQMLINKLAEGEQMEAALYEQIAQAVPSEELRQIILHKARHERRMAERLSKLSHHFGLMPGTPAGPPMPYTAGKGEEKK</sequence>
<dbReference type="SUPFAM" id="SSF47240">
    <property type="entry name" value="Ferritin-like"/>
    <property type="match status" value="1"/>
</dbReference>
<feature type="region of interest" description="Disordered" evidence="1">
    <location>
        <begin position="80"/>
        <end position="104"/>
    </location>
</feature>
<dbReference type="InterPro" id="IPR012347">
    <property type="entry name" value="Ferritin-like"/>
</dbReference>
<dbReference type="STRING" id="370438.PTH_0523"/>
<keyword evidence="3" id="KW-1185">Reference proteome</keyword>
<dbReference type="EMBL" id="AP009389">
    <property type="protein sequence ID" value="BAF58704.1"/>
    <property type="molecule type" value="Genomic_DNA"/>
</dbReference>
<dbReference type="HOGENOM" id="CLU_2247466_0_0_9"/>
<protein>
    <submittedName>
        <fullName evidence="2">Uncharacterized protein</fullName>
    </submittedName>
</protein>
<organism evidence="2 3">
    <name type="scientific">Pelotomaculum thermopropionicum (strain DSM 13744 / JCM 10971 / SI)</name>
    <dbReference type="NCBI Taxonomy" id="370438"/>
    <lineage>
        <taxon>Bacteria</taxon>
        <taxon>Bacillati</taxon>
        <taxon>Bacillota</taxon>
        <taxon>Clostridia</taxon>
        <taxon>Eubacteriales</taxon>
        <taxon>Desulfotomaculaceae</taxon>
        <taxon>Pelotomaculum</taxon>
    </lineage>
</organism>
<gene>
    <name evidence="2" type="ordered locus">PTH_0523</name>
</gene>
<evidence type="ECO:0000313" key="3">
    <source>
        <dbReference type="Proteomes" id="UP000006556"/>
    </source>
</evidence>
<dbReference type="InterPro" id="IPR009078">
    <property type="entry name" value="Ferritin-like_SF"/>
</dbReference>
<dbReference type="Proteomes" id="UP000006556">
    <property type="component" value="Chromosome"/>
</dbReference>
<evidence type="ECO:0000256" key="1">
    <source>
        <dbReference type="SAM" id="MobiDB-lite"/>
    </source>
</evidence>
<accession>A5D4Y8</accession>
<dbReference type="CDD" id="cd00657">
    <property type="entry name" value="Ferritin_like"/>
    <property type="match status" value="1"/>
</dbReference>
<dbReference type="KEGG" id="pth:PTH_0523"/>
<dbReference type="Gene3D" id="1.20.1260.10">
    <property type="match status" value="1"/>
</dbReference>
<name>A5D4Y8_PELTS</name>
<evidence type="ECO:0000313" key="2">
    <source>
        <dbReference type="EMBL" id="BAF58704.1"/>
    </source>
</evidence>
<reference evidence="3" key="1">
    <citation type="journal article" date="2008" name="Genome Res.">
        <title>The genome of Pelotomaculum thermopropionicum reveals niche-associated evolution in anaerobic microbiota.</title>
        <authorList>
            <person name="Kosaka T."/>
            <person name="Kato S."/>
            <person name="Shimoyama T."/>
            <person name="Ishii S."/>
            <person name="Abe T."/>
            <person name="Watanabe K."/>
        </authorList>
    </citation>
    <scope>NUCLEOTIDE SEQUENCE [LARGE SCALE GENOMIC DNA]</scope>
    <source>
        <strain evidence="3">DSM 13744 / JCM 10971 / SI</strain>
    </source>
</reference>